<organism evidence="2 3">
    <name type="scientific">Psilocybe cf. subviscida</name>
    <dbReference type="NCBI Taxonomy" id="2480587"/>
    <lineage>
        <taxon>Eukaryota</taxon>
        <taxon>Fungi</taxon>
        <taxon>Dikarya</taxon>
        <taxon>Basidiomycota</taxon>
        <taxon>Agaricomycotina</taxon>
        <taxon>Agaricomycetes</taxon>
        <taxon>Agaricomycetidae</taxon>
        <taxon>Agaricales</taxon>
        <taxon>Agaricineae</taxon>
        <taxon>Strophariaceae</taxon>
        <taxon>Psilocybe</taxon>
    </lineage>
</organism>
<name>A0A8H5BKL4_9AGAR</name>
<dbReference type="EMBL" id="JAACJJ010000015">
    <property type="protein sequence ID" value="KAF5325007.1"/>
    <property type="molecule type" value="Genomic_DNA"/>
</dbReference>
<evidence type="ECO:0000256" key="1">
    <source>
        <dbReference type="SAM" id="MobiDB-lite"/>
    </source>
</evidence>
<evidence type="ECO:0000313" key="3">
    <source>
        <dbReference type="Proteomes" id="UP000567179"/>
    </source>
</evidence>
<feature type="region of interest" description="Disordered" evidence="1">
    <location>
        <begin position="94"/>
        <end position="126"/>
    </location>
</feature>
<evidence type="ECO:0000313" key="2">
    <source>
        <dbReference type="EMBL" id="KAF5325007.1"/>
    </source>
</evidence>
<protein>
    <submittedName>
        <fullName evidence="2">Uncharacterized protein</fullName>
    </submittedName>
</protein>
<feature type="compositionally biased region" description="Basic and acidic residues" evidence="1">
    <location>
        <begin position="114"/>
        <end position="124"/>
    </location>
</feature>
<dbReference type="AlphaFoldDB" id="A0A8H5BKL4"/>
<reference evidence="2 3" key="1">
    <citation type="journal article" date="2020" name="ISME J.">
        <title>Uncovering the hidden diversity of litter-decomposition mechanisms in mushroom-forming fungi.</title>
        <authorList>
            <person name="Floudas D."/>
            <person name="Bentzer J."/>
            <person name="Ahren D."/>
            <person name="Johansson T."/>
            <person name="Persson P."/>
            <person name="Tunlid A."/>
        </authorList>
    </citation>
    <scope>NUCLEOTIDE SEQUENCE [LARGE SCALE GENOMIC DNA]</scope>
    <source>
        <strain evidence="2 3">CBS 101986</strain>
    </source>
</reference>
<accession>A0A8H5BKL4</accession>
<proteinExistence type="predicted"/>
<dbReference type="Proteomes" id="UP000567179">
    <property type="component" value="Unassembled WGS sequence"/>
</dbReference>
<comment type="caution">
    <text evidence="2">The sequence shown here is derived from an EMBL/GenBank/DDBJ whole genome shotgun (WGS) entry which is preliminary data.</text>
</comment>
<keyword evidence="3" id="KW-1185">Reference proteome</keyword>
<gene>
    <name evidence="2" type="ORF">D9619_009817</name>
</gene>
<sequence length="165" mass="18355">MGIRARTRFIINPSCKNEARALQSPCCLLCDAGRRVPSLTSRIRTRPRSTRIVAQCSGDDGDSDLASNFKFQTSSPRRLSRLSRWETKKMWNLEGSLPRDAATSPATRSGRGPDPGRGRKDSLRTQRPILFRAASLKAHERGLVLTHAWSLLFEAQSSTRSSEDG</sequence>